<dbReference type="Gene3D" id="1.10.3210.10">
    <property type="entry name" value="Hypothetical protein af1432"/>
    <property type="match status" value="1"/>
</dbReference>
<dbReference type="InterPro" id="IPR013656">
    <property type="entry name" value="PAS_4"/>
</dbReference>
<dbReference type="PROSITE" id="PS51831">
    <property type="entry name" value="HD"/>
    <property type="match status" value="1"/>
</dbReference>
<dbReference type="SMART" id="SM00091">
    <property type="entry name" value="PAS"/>
    <property type="match status" value="3"/>
</dbReference>
<dbReference type="InterPro" id="IPR013767">
    <property type="entry name" value="PAS_fold"/>
</dbReference>
<dbReference type="KEGG" id="slim:SCL_0628"/>
<dbReference type="OrthoDB" id="9802066at2"/>
<dbReference type="InterPro" id="IPR037522">
    <property type="entry name" value="HD_GYP_dom"/>
</dbReference>
<dbReference type="Pfam" id="PF13426">
    <property type="entry name" value="PAS_9"/>
    <property type="match status" value="1"/>
</dbReference>
<evidence type="ECO:0000259" key="3">
    <source>
        <dbReference type="PROSITE" id="PS50113"/>
    </source>
</evidence>
<dbReference type="PANTHER" id="PTHR43155:SF2">
    <property type="entry name" value="CYCLIC DI-GMP PHOSPHODIESTERASE PA4108"/>
    <property type="match status" value="1"/>
</dbReference>
<accession>A0A1B4XDS0</accession>
<sequence>MKRAKGTEHDDRRKSPGVARARRAAGASAGMRDPAPLSARTLDYEGRIADLQHKIRELDESRATLSSQLRALATREEHIEHIHHGWVEIFDAIVDPIFMHDHQGRVVRANRAYAEMAGMDIRQVIGRPYWQMFPLHDGPLSCCRLILSEKLDTAEEDLTLETGQTYRCRFFTLRNLAGEYLASLHIMTDVTERRHMEKSLKQERDFTATVMDTLGALVLVLDHEGRIIRFNHACEEATGYSFADVQDRPVWDILLLPEELDSVRTVFNNLRSGMFPNEHENYWRTKDGGRRLISWSNTALTGENGGVQYVLATGIDITEQRAMEQALRNSEARFRTMIENSSDITALLDCDGGVRYTSPSIGRVLGYGDDELIGQNISALIHPDDLPRVKNALARAAENPGVAQHVEHRFKDRDGVWRHLESVGKYFLNESPVSGVVVNARDITARKLAEEKMRAADESLRKLNRALKTLSACNESLVHAMHEQELLAAICQVIVHTGGYRFAWVGYAENDEHKTVRPMAFAGAETGFLDALRFSWADDEFGRNPIGEAVRTGIRQGIHNIEETSAALLPREEALRRGFFSCTALPLRDGDRVMGVLSIYASEADAFDEEEVKLLMELADDLTYGIVALRNQAEREYAMEENRQNAARMQKALLETVEAIGSALEKRDPYTAGHQRQVAKLAHAIAQDMHLPQEAVEGIYMGSLIHDVGKIYVPAEILSRPGKLSEAEFNLIKAHPQVGYEIIKGIEFPWHVAKMILQHHERLNGSGYPQGLKGDEVCLEARILAVADVVEAMASHRPYRPSLGLDAALEEVSQNRGVLYDPQAVDICLRLFREKGFTFE</sequence>
<feature type="domain" description="PAC" evidence="3">
    <location>
        <begin position="404"/>
        <end position="455"/>
    </location>
</feature>
<reference evidence="6 7" key="1">
    <citation type="submission" date="2015-05" db="EMBL/GenBank/DDBJ databases">
        <title>Complete genome sequence of a sulfur-oxidizing gammaproteobacterium strain HA5.</title>
        <authorList>
            <person name="Miura A."/>
            <person name="Kojima H."/>
            <person name="Fukui M."/>
        </authorList>
    </citation>
    <scope>NUCLEOTIDE SEQUENCE [LARGE SCALE GENOMIC DNA]</scope>
    <source>
        <strain evidence="6 7">HA5</strain>
    </source>
</reference>
<dbReference type="Pfam" id="PF13185">
    <property type="entry name" value="GAF_2"/>
    <property type="match status" value="1"/>
</dbReference>
<dbReference type="AlphaFoldDB" id="A0A1B4XDS0"/>
<dbReference type="Gene3D" id="3.30.450.20">
    <property type="entry name" value="PAS domain"/>
    <property type="match status" value="3"/>
</dbReference>
<keyword evidence="7" id="KW-1185">Reference proteome</keyword>
<feature type="domain" description="PAC" evidence="3">
    <location>
        <begin position="277"/>
        <end position="329"/>
    </location>
</feature>
<dbReference type="Proteomes" id="UP000243180">
    <property type="component" value="Chromosome"/>
</dbReference>
<dbReference type="InterPro" id="IPR001610">
    <property type="entry name" value="PAC"/>
</dbReference>
<dbReference type="InterPro" id="IPR006675">
    <property type="entry name" value="HDIG_dom"/>
</dbReference>
<dbReference type="GO" id="GO:0006355">
    <property type="term" value="P:regulation of DNA-templated transcription"/>
    <property type="evidence" value="ECO:0007669"/>
    <property type="project" value="InterPro"/>
</dbReference>
<feature type="domain" description="PAS" evidence="2">
    <location>
        <begin position="330"/>
        <end position="400"/>
    </location>
</feature>
<protein>
    <recommendedName>
        <fullName evidence="8">PAS domain S-box protein</fullName>
    </recommendedName>
</protein>
<dbReference type="EMBL" id="AP014879">
    <property type="protein sequence ID" value="BAV32950.1"/>
    <property type="molecule type" value="Genomic_DNA"/>
</dbReference>
<dbReference type="InterPro" id="IPR029016">
    <property type="entry name" value="GAF-like_dom_sf"/>
</dbReference>
<dbReference type="SUPFAM" id="SSF55785">
    <property type="entry name" value="PYP-like sensor domain (PAS domain)"/>
    <property type="match status" value="3"/>
</dbReference>
<evidence type="ECO:0000313" key="7">
    <source>
        <dbReference type="Proteomes" id="UP000243180"/>
    </source>
</evidence>
<dbReference type="PANTHER" id="PTHR43155">
    <property type="entry name" value="CYCLIC DI-GMP PHOSPHODIESTERASE PA4108-RELATED"/>
    <property type="match status" value="1"/>
</dbReference>
<dbReference type="InterPro" id="IPR000700">
    <property type="entry name" value="PAS-assoc_C"/>
</dbReference>
<dbReference type="PROSITE" id="PS50112">
    <property type="entry name" value="PAS"/>
    <property type="match status" value="3"/>
</dbReference>
<dbReference type="GO" id="GO:0008081">
    <property type="term" value="F:phosphoric diester hydrolase activity"/>
    <property type="evidence" value="ECO:0007669"/>
    <property type="project" value="UniProtKB-ARBA"/>
</dbReference>
<feature type="domain" description="HD-GYP" evidence="5">
    <location>
        <begin position="649"/>
        <end position="840"/>
    </location>
</feature>
<evidence type="ECO:0000313" key="6">
    <source>
        <dbReference type="EMBL" id="BAV32950.1"/>
    </source>
</evidence>
<dbReference type="PROSITE" id="PS51832">
    <property type="entry name" value="HD_GYP"/>
    <property type="match status" value="1"/>
</dbReference>
<gene>
    <name evidence="6" type="ORF">SCL_0628</name>
</gene>
<proteinExistence type="predicted"/>
<dbReference type="InterPro" id="IPR006674">
    <property type="entry name" value="HD_domain"/>
</dbReference>
<dbReference type="Pfam" id="PF13487">
    <property type="entry name" value="HD_5"/>
    <property type="match status" value="1"/>
</dbReference>
<feature type="region of interest" description="Disordered" evidence="1">
    <location>
        <begin position="1"/>
        <end position="37"/>
    </location>
</feature>
<feature type="domain" description="HD" evidence="4">
    <location>
        <begin position="671"/>
        <end position="793"/>
    </location>
</feature>
<evidence type="ECO:0008006" key="8">
    <source>
        <dbReference type="Google" id="ProtNLM"/>
    </source>
</evidence>
<evidence type="ECO:0000259" key="5">
    <source>
        <dbReference type="PROSITE" id="PS51832"/>
    </source>
</evidence>
<dbReference type="SUPFAM" id="SSF55781">
    <property type="entry name" value="GAF domain-like"/>
    <property type="match status" value="1"/>
</dbReference>
<name>A0A1B4XDS0_9GAMM</name>
<feature type="domain" description="PAS" evidence="2">
    <location>
        <begin position="88"/>
        <end position="127"/>
    </location>
</feature>
<dbReference type="Pfam" id="PF00989">
    <property type="entry name" value="PAS"/>
    <property type="match status" value="1"/>
</dbReference>
<dbReference type="RefSeq" id="WP_096359863.1">
    <property type="nucleotide sequence ID" value="NZ_AP014879.1"/>
</dbReference>
<feature type="compositionally biased region" description="Basic and acidic residues" evidence="1">
    <location>
        <begin position="1"/>
        <end position="14"/>
    </location>
</feature>
<dbReference type="SMART" id="SM00471">
    <property type="entry name" value="HDc"/>
    <property type="match status" value="1"/>
</dbReference>
<dbReference type="Gene3D" id="3.30.450.40">
    <property type="match status" value="1"/>
</dbReference>
<organism evidence="6 7">
    <name type="scientific">Sulfuricaulis limicola</name>
    <dbReference type="NCBI Taxonomy" id="1620215"/>
    <lineage>
        <taxon>Bacteria</taxon>
        <taxon>Pseudomonadati</taxon>
        <taxon>Pseudomonadota</taxon>
        <taxon>Gammaproteobacteria</taxon>
        <taxon>Acidiferrobacterales</taxon>
        <taxon>Acidiferrobacteraceae</taxon>
        <taxon>Sulfuricaulis</taxon>
    </lineage>
</organism>
<dbReference type="PROSITE" id="PS50113">
    <property type="entry name" value="PAC"/>
    <property type="match status" value="3"/>
</dbReference>
<dbReference type="NCBIfam" id="TIGR00277">
    <property type="entry name" value="HDIG"/>
    <property type="match status" value="1"/>
</dbReference>
<dbReference type="SMART" id="SM00065">
    <property type="entry name" value="GAF"/>
    <property type="match status" value="1"/>
</dbReference>
<dbReference type="Pfam" id="PF08448">
    <property type="entry name" value="PAS_4"/>
    <property type="match status" value="1"/>
</dbReference>
<dbReference type="InterPro" id="IPR035965">
    <property type="entry name" value="PAS-like_dom_sf"/>
</dbReference>
<feature type="domain" description="PAC" evidence="3">
    <location>
        <begin position="152"/>
        <end position="202"/>
    </location>
</feature>
<dbReference type="InterPro" id="IPR000014">
    <property type="entry name" value="PAS"/>
</dbReference>
<evidence type="ECO:0000256" key="1">
    <source>
        <dbReference type="SAM" id="MobiDB-lite"/>
    </source>
</evidence>
<dbReference type="InterPro" id="IPR003607">
    <property type="entry name" value="HD/PDEase_dom"/>
</dbReference>
<dbReference type="CDD" id="cd00077">
    <property type="entry name" value="HDc"/>
    <property type="match status" value="1"/>
</dbReference>
<dbReference type="SUPFAM" id="SSF109604">
    <property type="entry name" value="HD-domain/PDEase-like"/>
    <property type="match status" value="1"/>
</dbReference>
<evidence type="ECO:0000259" key="4">
    <source>
        <dbReference type="PROSITE" id="PS51831"/>
    </source>
</evidence>
<evidence type="ECO:0000259" key="2">
    <source>
        <dbReference type="PROSITE" id="PS50112"/>
    </source>
</evidence>
<dbReference type="InParanoid" id="A0A1B4XDS0"/>
<dbReference type="CDD" id="cd00130">
    <property type="entry name" value="PAS"/>
    <property type="match status" value="3"/>
</dbReference>
<dbReference type="SMART" id="SM00086">
    <property type="entry name" value="PAC"/>
    <property type="match status" value="2"/>
</dbReference>
<dbReference type="InterPro" id="IPR003018">
    <property type="entry name" value="GAF"/>
</dbReference>
<feature type="domain" description="PAS" evidence="2">
    <location>
        <begin position="203"/>
        <end position="274"/>
    </location>
</feature>
<dbReference type="NCBIfam" id="TIGR00229">
    <property type="entry name" value="sensory_box"/>
    <property type="match status" value="3"/>
</dbReference>